<gene>
    <name evidence="1" type="ORF">MCAN360_0431</name>
</gene>
<keyword evidence="2" id="KW-1185">Reference proteome</keyword>
<reference evidence="2" key="1">
    <citation type="journal article" date="2014" name="Genome Announc.">
        <title>Complete Genome Sequence of Mycoplasma canadense Strain HAZ 360_1 from Bovine Mastitic Milk in Japan.</title>
        <authorList>
            <person name="Hata E."/>
        </authorList>
    </citation>
    <scope>NUCLEOTIDE SEQUENCE [LARGE SCALE GENOMIC DNA]</scope>
    <source>
        <strain evidence="2">HAZ360_1</strain>
    </source>
</reference>
<proteinExistence type="predicted"/>
<protein>
    <recommendedName>
        <fullName evidence="3">Lipoprotein</fullName>
    </recommendedName>
</protein>
<accession>A0A077L976</accession>
<dbReference type="AlphaFoldDB" id="A0A077L976"/>
<dbReference type="OrthoDB" id="9793120at2"/>
<dbReference type="PROSITE" id="PS51257">
    <property type="entry name" value="PROKAR_LIPOPROTEIN"/>
    <property type="match status" value="1"/>
</dbReference>
<evidence type="ECO:0000313" key="1">
    <source>
        <dbReference type="EMBL" id="BAP39578.1"/>
    </source>
</evidence>
<dbReference type="EMBL" id="AP014631">
    <property type="protein sequence ID" value="BAP39578.1"/>
    <property type="molecule type" value="Genomic_DNA"/>
</dbReference>
<dbReference type="Proteomes" id="UP000031641">
    <property type="component" value="Chromosome"/>
</dbReference>
<dbReference type="KEGG" id="mcan:MCAN360_0431"/>
<dbReference type="STRING" id="29554.MCAN360_0431"/>
<evidence type="ECO:0000313" key="2">
    <source>
        <dbReference type="Proteomes" id="UP000031641"/>
    </source>
</evidence>
<evidence type="ECO:0008006" key="3">
    <source>
        <dbReference type="Google" id="ProtNLM"/>
    </source>
</evidence>
<dbReference type="HOGENOM" id="CLU_1353413_0_0_14"/>
<name>A0A077L976_9BACT</name>
<sequence length="202" mass="23593">MKKMKILSYVINMPIMLAISGIAISGIAISCAKNYSNKLSNQEIKNYDLKVTEIENKIPIVKQKLKNWYSLVPNDLFQTVNQIEKELVNLKSLKDAKNYEILNLVIFKINAILKTLNDTIILNQNILLSSFNELIQNYNKLKESNKYNTNLWLSEKYDEIMQLKFNIEKLLFNEKSSLKTRIGFEELLKKISILEKELKEKK</sequence>
<organism evidence="1 2">
    <name type="scientific">Metamycoplasma canadense</name>
    <dbReference type="NCBI Taxonomy" id="29554"/>
    <lineage>
        <taxon>Bacteria</taxon>
        <taxon>Bacillati</taxon>
        <taxon>Mycoplasmatota</taxon>
        <taxon>Mycoplasmoidales</taxon>
        <taxon>Metamycoplasmataceae</taxon>
        <taxon>Metamycoplasma</taxon>
    </lineage>
</organism>
<dbReference type="RefSeq" id="WP_148310077.1">
    <property type="nucleotide sequence ID" value="NZ_AP014631.1"/>
</dbReference>